<protein>
    <submittedName>
        <fullName evidence="1">Golgin subfamily B member 1-like isoform X1</fullName>
    </submittedName>
</protein>
<accession>A0A2P6TYL7</accession>
<dbReference type="AlphaFoldDB" id="A0A2P6TYL7"/>
<proteinExistence type="predicted"/>
<comment type="caution">
    <text evidence="1">The sequence shown here is derived from an EMBL/GenBank/DDBJ whole genome shotgun (WGS) entry which is preliminary data.</text>
</comment>
<dbReference type="EMBL" id="LHPG02000004">
    <property type="protein sequence ID" value="PRW59157.1"/>
    <property type="molecule type" value="Genomic_DNA"/>
</dbReference>
<name>A0A2P6TYL7_CHLSO</name>
<reference evidence="1 2" key="1">
    <citation type="journal article" date="2018" name="Plant J.">
        <title>Genome sequences of Chlorella sorokiniana UTEX 1602 and Micractinium conductrix SAG 241.80: implications to maltose excretion by a green alga.</title>
        <authorList>
            <person name="Arriola M.B."/>
            <person name="Velmurugan N."/>
            <person name="Zhang Y."/>
            <person name="Plunkett M.H."/>
            <person name="Hondzo H."/>
            <person name="Barney B.M."/>
        </authorList>
    </citation>
    <scope>NUCLEOTIDE SEQUENCE [LARGE SCALE GENOMIC DNA]</scope>
    <source>
        <strain evidence="2">UTEX 1602</strain>
    </source>
</reference>
<sequence>MLKYDPDSDNGFAEHEMRAVTFLDDHVLYDNVEGEDACDLLHWRREGEAWEPPADDEAEEGAEAAPLSLGDIVQQISAAERLRGRTVEEDTAEALAELPAEKRLRIAAGFRDFSEHISAELNKLSEQHGADYVVTEADIKAATAAAMAAALGGGR</sequence>
<dbReference type="OrthoDB" id="535201at2759"/>
<gene>
    <name evidence="1" type="ORF">C2E21_2606</name>
</gene>
<evidence type="ECO:0000313" key="2">
    <source>
        <dbReference type="Proteomes" id="UP000239899"/>
    </source>
</evidence>
<organism evidence="1 2">
    <name type="scientific">Chlorella sorokiniana</name>
    <name type="common">Freshwater green alga</name>
    <dbReference type="NCBI Taxonomy" id="3076"/>
    <lineage>
        <taxon>Eukaryota</taxon>
        <taxon>Viridiplantae</taxon>
        <taxon>Chlorophyta</taxon>
        <taxon>core chlorophytes</taxon>
        <taxon>Trebouxiophyceae</taxon>
        <taxon>Chlorellales</taxon>
        <taxon>Chlorellaceae</taxon>
        <taxon>Chlorella clade</taxon>
        <taxon>Chlorella</taxon>
    </lineage>
</organism>
<dbReference type="Proteomes" id="UP000239899">
    <property type="component" value="Unassembled WGS sequence"/>
</dbReference>
<evidence type="ECO:0000313" key="1">
    <source>
        <dbReference type="EMBL" id="PRW59157.1"/>
    </source>
</evidence>
<keyword evidence="2" id="KW-1185">Reference proteome</keyword>